<dbReference type="Pfam" id="PF00550">
    <property type="entry name" value="PP-binding"/>
    <property type="match status" value="1"/>
</dbReference>
<organism evidence="4 5">
    <name type="scientific">Escherichia coli</name>
    <dbReference type="NCBI Taxonomy" id="562"/>
    <lineage>
        <taxon>Bacteria</taxon>
        <taxon>Pseudomonadati</taxon>
        <taxon>Pseudomonadota</taxon>
        <taxon>Gammaproteobacteria</taxon>
        <taxon>Enterobacterales</taxon>
        <taxon>Enterobacteriaceae</taxon>
        <taxon>Escherichia</taxon>
    </lineage>
</organism>
<keyword evidence="4" id="KW-0436">Ligase</keyword>
<proteinExistence type="predicted"/>
<dbReference type="InterPro" id="IPR006162">
    <property type="entry name" value="Ppantetheine_attach_site"/>
</dbReference>
<dbReference type="PROSITE" id="PS50075">
    <property type="entry name" value="CARRIER"/>
    <property type="match status" value="1"/>
</dbReference>
<evidence type="ECO:0000259" key="3">
    <source>
        <dbReference type="PROSITE" id="PS50075"/>
    </source>
</evidence>
<feature type="domain" description="Carrier" evidence="3">
    <location>
        <begin position="1"/>
        <end position="73"/>
    </location>
</feature>
<protein>
    <submittedName>
        <fullName evidence="4">Non-ribosomal peptide synthase (Yersiniabactin siderophore biosynthetic protein)</fullName>
        <ecNumber evidence="4">6.3.2.-</ecNumber>
    </submittedName>
</protein>
<accession>A0A484X5H0</accession>
<dbReference type="EMBL" id="CAADIS010000004">
    <property type="protein sequence ID" value="VFS18039.1"/>
    <property type="molecule type" value="Genomic_DNA"/>
</dbReference>
<reference evidence="4 5" key="1">
    <citation type="submission" date="2019-03" db="EMBL/GenBank/DDBJ databases">
        <authorList>
            <consortium name="Pathogen Informatics"/>
        </authorList>
    </citation>
    <scope>NUCLEOTIDE SEQUENCE [LARGE SCALE GENOMIC DNA]</scope>
    <source>
        <strain evidence="4 5">NCTC9001</strain>
    </source>
</reference>
<evidence type="ECO:0000256" key="1">
    <source>
        <dbReference type="ARBA" id="ARBA00022450"/>
    </source>
</evidence>
<dbReference type="Proteomes" id="UP000372890">
    <property type="component" value="Unassembled WGS sequence"/>
</dbReference>
<keyword evidence="2" id="KW-0597">Phosphoprotein</keyword>
<name>A0A484X5H0_ECOLX</name>
<sequence length="196" mass="21907">MAWLKKRIAVQLRLSDPASLHPNQDLLQLGMDSLLFLELSSDIQHYLGVRINAERAWQDLSPHGLTQLICSKPEATPAASQPEVLRHDADERYAPFPLTPIQHAYWLGRTTSLAMAASPVTSCLSGINATMSSISPILEKAWNQLIARHDMLRMVVDADGQQRILATTPEYHIPRDDLRALSPEEHASRWKNGGMN</sequence>
<dbReference type="EC" id="6.3.2.-" evidence="4"/>
<gene>
    <name evidence="4" type="primary">irp1_8</name>
    <name evidence="4" type="ORF">NCTC9001_02469</name>
</gene>
<dbReference type="GO" id="GO:0016874">
    <property type="term" value="F:ligase activity"/>
    <property type="evidence" value="ECO:0007669"/>
    <property type="project" value="UniProtKB-KW"/>
</dbReference>
<dbReference type="SMART" id="SM00823">
    <property type="entry name" value="PKS_PP"/>
    <property type="match status" value="1"/>
</dbReference>
<evidence type="ECO:0000313" key="4">
    <source>
        <dbReference type="EMBL" id="VFS18039.1"/>
    </source>
</evidence>
<dbReference type="SUPFAM" id="SSF52777">
    <property type="entry name" value="CoA-dependent acyltransferases"/>
    <property type="match status" value="1"/>
</dbReference>
<dbReference type="InterPro" id="IPR009081">
    <property type="entry name" value="PP-bd_ACP"/>
</dbReference>
<keyword evidence="1" id="KW-0596">Phosphopantetheine</keyword>
<dbReference type="AlphaFoldDB" id="A0A484X5H0"/>
<dbReference type="SUPFAM" id="SSF47336">
    <property type="entry name" value="ACP-like"/>
    <property type="match status" value="1"/>
</dbReference>
<dbReference type="InterPro" id="IPR020806">
    <property type="entry name" value="PKS_PP-bd"/>
</dbReference>
<evidence type="ECO:0000313" key="5">
    <source>
        <dbReference type="Proteomes" id="UP000372890"/>
    </source>
</evidence>
<evidence type="ECO:0000256" key="2">
    <source>
        <dbReference type="ARBA" id="ARBA00022553"/>
    </source>
</evidence>
<dbReference type="InterPro" id="IPR023213">
    <property type="entry name" value="CAT-like_dom_sf"/>
</dbReference>
<dbReference type="Gene3D" id="3.30.559.10">
    <property type="entry name" value="Chloramphenicol acetyltransferase-like domain"/>
    <property type="match status" value="1"/>
</dbReference>
<dbReference type="GO" id="GO:0031177">
    <property type="term" value="F:phosphopantetheine binding"/>
    <property type="evidence" value="ECO:0007669"/>
    <property type="project" value="InterPro"/>
</dbReference>
<dbReference type="PROSITE" id="PS00012">
    <property type="entry name" value="PHOSPHOPANTETHEINE"/>
    <property type="match status" value="1"/>
</dbReference>
<dbReference type="InterPro" id="IPR036736">
    <property type="entry name" value="ACP-like_sf"/>
</dbReference>
<dbReference type="Gene3D" id="1.10.1200.10">
    <property type="entry name" value="ACP-like"/>
    <property type="match status" value="1"/>
</dbReference>